<feature type="compositionally biased region" description="Low complexity" evidence="2">
    <location>
        <begin position="119"/>
        <end position="129"/>
    </location>
</feature>
<feature type="region of interest" description="Disordered" evidence="2">
    <location>
        <begin position="1"/>
        <end position="40"/>
    </location>
</feature>
<dbReference type="PANTHER" id="PTHR23159">
    <property type="entry name" value="CENTROSOMAL PROTEIN 2"/>
    <property type="match status" value="1"/>
</dbReference>
<feature type="region of interest" description="Disordered" evidence="2">
    <location>
        <begin position="178"/>
        <end position="203"/>
    </location>
</feature>
<evidence type="ECO:0000313" key="4">
    <source>
        <dbReference type="Proteomes" id="UP000076154"/>
    </source>
</evidence>
<sequence>MVLVPAEKLTRPGKGTRARDALPDQAQTNKRLSGVTSGDHQVQQNYLRRRLAGFAGSVLYPWNSINSTQSLPTLVFSREFSTSLSFKWMSSSPSLSYPLYSANDRGLSPLKNSRDRSLPRPSSSNSVRSLRAHSPSFSLDDPVAVRNQVSTLKHTIRHQQAQLNTLENIIRSGPRGVQEYQDDMTSPTSPPPSSFTPVASTSTKMKRRSSFDVLHGIAGPESNLPLPRRDGLEENGIPEGVPVSFGVNPVSPTSYKRASSPTRTLSRIPVASVGNARALADEGQPPTQRPSPSNSNKLSPVDLDNSISSSLQPPPSPNRRLSLTPGGTTKVLADLQTGVVNARNALENTKAQLRLSQRSVAQLTRQTEDLKEGRERLRLENEGLNNVVARKERLLQEVLERARKAEAEAAALKSQLKNESSTAKKSVQEMKSALAESTALSQKSEREYLTLRDSIKGLVESWKTDTERLREEMGKREEKMRAEAESVGKKYKVLLEQVQAAEGGRAEVKKLQEMDRKVASDIEQTWQDEIARLKGEVERSSKESQDAVATAQALSDELSRLKRLMQAAGRSPRTSVFASIEDPIPEAVPP</sequence>
<evidence type="ECO:0000313" key="3">
    <source>
        <dbReference type="EMBL" id="RDB15365.1"/>
    </source>
</evidence>
<keyword evidence="4" id="KW-1185">Reference proteome</keyword>
<feature type="compositionally biased region" description="Polar residues" evidence="2">
    <location>
        <begin position="25"/>
        <end position="40"/>
    </location>
</feature>
<feature type="compositionally biased region" description="Polar residues" evidence="2">
    <location>
        <begin position="250"/>
        <end position="265"/>
    </location>
</feature>
<evidence type="ECO:0000256" key="1">
    <source>
        <dbReference type="SAM" id="Coils"/>
    </source>
</evidence>
<organism evidence="3 4">
    <name type="scientific">Hypsizygus marmoreus</name>
    <name type="common">White beech mushroom</name>
    <name type="synonym">Agaricus marmoreus</name>
    <dbReference type="NCBI Taxonomy" id="39966"/>
    <lineage>
        <taxon>Eukaryota</taxon>
        <taxon>Fungi</taxon>
        <taxon>Dikarya</taxon>
        <taxon>Basidiomycota</taxon>
        <taxon>Agaricomycotina</taxon>
        <taxon>Agaricomycetes</taxon>
        <taxon>Agaricomycetidae</taxon>
        <taxon>Agaricales</taxon>
        <taxon>Tricholomatineae</taxon>
        <taxon>Lyophyllaceae</taxon>
        <taxon>Hypsizygus</taxon>
    </lineage>
</organism>
<gene>
    <name evidence="3" type="ORF">Hypma_004663</name>
</gene>
<feature type="region of interest" description="Disordered" evidence="2">
    <location>
        <begin position="108"/>
        <end position="141"/>
    </location>
</feature>
<proteinExistence type="predicted"/>
<dbReference type="Proteomes" id="UP000076154">
    <property type="component" value="Unassembled WGS sequence"/>
</dbReference>
<dbReference type="OrthoDB" id="6088208at2759"/>
<comment type="caution">
    <text evidence="3">The sequence shown here is derived from an EMBL/GenBank/DDBJ whole genome shotgun (WGS) entry which is preliminary data.</text>
</comment>
<dbReference type="AlphaFoldDB" id="A0A369J4L8"/>
<keyword evidence="1" id="KW-0175">Coiled coil</keyword>
<reference evidence="3" key="1">
    <citation type="submission" date="2018-04" db="EMBL/GenBank/DDBJ databases">
        <title>Whole genome sequencing of Hypsizygus marmoreus.</title>
        <authorList>
            <person name="Choi I.-G."/>
            <person name="Min B."/>
            <person name="Kim J.-G."/>
            <person name="Kim S."/>
            <person name="Oh Y.-L."/>
            <person name="Kong W.-S."/>
            <person name="Park H."/>
            <person name="Jeong J."/>
            <person name="Song E.-S."/>
        </authorList>
    </citation>
    <scope>NUCLEOTIDE SEQUENCE [LARGE SCALE GENOMIC DNA]</scope>
    <source>
        <strain evidence="3">51987-8</strain>
    </source>
</reference>
<feature type="region of interest" description="Disordered" evidence="2">
    <location>
        <begin position="216"/>
        <end position="326"/>
    </location>
</feature>
<name>A0A369J4L8_HYPMA</name>
<dbReference type="EMBL" id="LUEZ02000181">
    <property type="protein sequence ID" value="RDB15365.1"/>
    <property type="molecule type" value="Genomic_DNA"/>
</dbReference>
<evidence type="ECO:0008006" key="5">
    <source>
        <dbReference type="Google" id="ProtNLM"/>
    </source>
</evidence>
<dbReference type="PANTHER" id="PTHR23159:SF31">
    <property type="entry name" value="CENTROSOME-ASSOCIATED PROTEIN CEP250 ISOFORM X1"/>
    <property type="match status" value="1"/>
</dbReference>
<feature type="coiled-coil region" evidence="1">
    <location>
        <begin position="523"/>
        <end position="571"/>
    </location>
</feature>
<dbReference type="InParanoid" id="A0A369J4L8"/>
<accession>A0A369J4L8</accession>
<dbReference type="STRING" id="39966.A0A369J4L8"/>
<evidence type="ECO:0000256" key="2">
    <source>
        <dbReference type="SAM" id="MobiDB-lite"/>
    </source>
</evidence>
<protein>
    <recommendedName>
        <fullName evidence="5">SWI5-dependent HO expression protein 3</fullName>
    </recommendedName>
</protein>
<feature type="coiled-coil region" evidence="1">
    <location>
        <begin position="332"/>
        <end position="422"/>
    </location>
</feature>